<reference evidence="5 6" key="1">
    <citation type="journal article" date="2022" name="Allergy">
        <title>Genome assembly and annotation of Periplaneta americana reveal a comprehensive cockroach allergen profile.</title>
        <authorList>
            <person name="Wang L."/>
            <person name="Xiong Q."/>
            <person name="Saelim N."/>
            <person name="Wang L."/>
            <person name="Nong W."/>
            <person name="Wan A.T."/>
            <person name="Shi M."/>
            <person name="Liu X."/>
            <person name="Cao Q."/>
            <person name="Hui J.H.L."/>
            <person name="Sookrung N."/>
            <person name="Leung T.F."/>
            <person name="Tungtrongchitr A."/>
            <person name="Tsui S.K.W."/>
        </authorList>
    </citation>
    <scope>NUCLEOTIDE SEQUENCE [LARGE SCALE GENOMIC DNA]</scope>
    <source>
        <strain evidence="5">PWHHKU_190912</strain>
    </source>
</reference>
<dbReference type="InterPro" id="IPR006630">
    <property type="entry name" value="La_HTH"/>
</dbReference>
<dbReference type="Pfam" id="PF00078">
    <property type="entry name" value="RVT_1"/>
    <property type="match status" value="1"/>
</dbReference>
<feature type="region of interest" description="Disordered" evidence="3">
    <location>
        <begin position="958"/>
        <end position="991"/>
    </location>
</feature>
<evidence type="ECO:0000256" key="2">
    <source>
        <dbReference type="PROSITE-ProRule" id="PRU00332"/>
    </source>
</evidence>
<dbReference type="SUPFAM" id="SSF46785">
    <property type="entry name" value="Winged helix' DNA-binding domain"/>
    <property type="match status" value="1"/>
</dbReference>
<evidence type="ECO:0000256" key="1">
    <source>
        <dbReference type="ARBA" id="ARBA00022884"/>
    </source>
</evidence>
<protein>
    <recommendedName>
        <fullName evidence="4">HTH La-type RNA-binding domain-containing protein</fullName>
    </recommendedName>
</protein>
<comment type="caution">
    <text evidence="5">The sequence shown here is derived from an EMBL/GenBank/DDBJ whole genome shotgun (WGS) entry which is preliminary data.</text>
</comment>
<dbReference type="CDD" id="cd08031">
    <property type="entry name" value="LARP_4_5_like"/>
    <property type="match status" value="1"/>
</dbReference>
<feature type="domain" description="HTH La-type RNA-binding" evidence="4">
    <location>
        <begin position="285"/>
        <end position="374"/>
    </location>
</feature>
<dbReference type="SMART" id="SM00715">
    <property type="entry name" value="LA"/>
    <property type="match status" value="1"/>
</dbReference>
<keyword evidence="1 2" id="KW-0694">RNA-binding</keyword>
<dbReference type="PANTHER" id="PTHR47027:SF20">
    <property type="entry name" value="REVERSE TRANSCRIPTASE-LIKE PROTEIN WITH RNA-DIRECTED DNA POLYMERASE DOMAIN"/>
    <property type="match status" value="1"/>
</dbReference>
<name>A0ABQ8SBW6_PERAM</name>
<dbReference type="InterPro" id="IPR058699">
    <property type="entry name" value="RRM_LARP4/4B"/>
</dbReference>
<proteinExistence type="predicted"/>
<feature type="compositionally biased region" description="Basic and acidic residues" evidence="3">
    <location>
        <begin position="1083"/>
        <end position="1110"/>
    </location>
</feature>
<dbReference type="CDD" id="cd12430">
    <property type="entry name" value="RRM_LARP4_5_like"/>
    <property type="match status" value="1"/>
</dbReference>
<evidence type="ECO:0000313" key="6">
    <source>
        <dbReference type="Proteomes" id="UP001148838"/>
    </source>
</evidence>
<dbReference type="EMBL" id="JAJSOF020000031">
    <property type="protein sequence ID" value="KAJ4431577.1"/>
    <property type="molecule type" value="Genomic_DNA"/>
</dbReference>
<dbReference type="Gene3D" id="1.10.10.10">
    <property type="entry name" value="Winged helix-like DNA-binding domain superfamily/Winged helix DNA-binding domain"/>
    <property type="match status" value="1"/>
</dbReference>
<dbReference type="Proteomes" id="UP001148838">
    <property type="component" value="Unassembled WGS sequence"/>
</dbReference>
<feature type="compositionally biased region" description="Polar residues" evidence="3">
    <location>
        <begin position="970"/>
        <end position="985"/>
    </location>
</feature>
<dbReference type="PANTHER" id="PTHR47027">
    <property type="entry name" value="REVERSE TRANSCRIPTASE DOMAIN-CONTAINING PROTEIN"/>
    <property type="match status" value="1"/>
</dbReference>
<dbReference type="PROSITE" id="PS50961">
    <property type="entry name" value="HTH_LA"/>
    <property type="match status" value="1"/>
</dbReference>
<keyword evidence="6" id="KW-1185">Reference proteome</keyword>
<gene>
    <name evidence="5" type="ORF">ANN_20176</name>
</gene>
<evidence type="ECO:0000259" key="4">
    <source>
        <dbReference type="PROSITE" id="PS50961"/>
    </source>
</evidence>
<evidence type="ECO:0000256" key="3">
    <source>
        <dbReference type="SAM" id="MobiDB-lite"/>
    </source>
</evidence>
<sequence length="1393" mass="158749">MVRCLVKQSWPVANLNAATDDFRGKSGINCGFWCREFHFFPLGLCGKVVIVYSDLPKANSWVSNRKGLSSSEWTNALKMSSNISAVRTIPGRTLSTTRCRHPDCSELETLGHVLGQCPKGELLINARHHRVRHALAISLKTLNWEIHEEVHCVSSDGSFRRADIIAINGRLKRALVLDPTILFERNLNQATEVDIEKKSIYEPCLPYLSQKYNVPLKQWSVIGLLFGSRGSITKFTWNYLKELHIPFDYVISLNGVADSLETYAQASTPPGGSPADPNPPGPDGGIPLDQLKQMLSSQLEYYFSRENLANDAYLLSQMDNDQYVPIWTVANFNQVKKLTKDIKLITEVLRESPNVQVDEEGQKVRPNHKRCIVILREIPDNTPLEEVKYAIRKVQDNREGLELNGLHQLLVYVDDVNMLGENPQTIRENTGILLEASKEIGLEVNPEKTKYMIMSRDQNIVRNGNIKIGNLSFEEVEKFKYLGATVTNINDTREEIKHRINMGNACYYSVEKLLLSSLLSKNLKVRIYKTVILPVVLYGCETWTLTLREEHRLRVFENKMLRKIFGAKRDEVTGEWRKLHNTEMHALYSSPAIIRNIKSRRLRWAGHVAHMGESRNAYRVLVGRPEGKRPLGRPRRRWEDNIKMDLREVGYDDKEWINLAQDRDQWRVYVRVAMNHRALFSGEGCPRLISCEFAHNNSWYVTFESDEDAQRAYRFLREEVREFQGKPIMARIKAKPMNRLPMPPVPAMGAAMKNGYRTPPAALYDPTNAYQGNQHRFLYTNGSSIPPSVNYGNQVHVYTFQQHQPFYPPSMLQPWGPTSPAYFDIGSVFSVNGLAPQGSFSKPQSSRYLPRRYRVFVGRPEGKRPLGRPRRRWEDNIEMDLREVGYDDREWINLAQGRDQWRSYNAADHLDAGSNVANVQETTAEACGVGLRNVQRILLVKERGFVWCHAYSNQRLRNKRNQPGGERGSLTDSTAGLSRQSSTSHSYHHLGGTGNVVSGAVGGASVAVAKSSSSSSAVSKAPQQQQQQQQTAQQPSQQPAVGATAESHHNHSKTHHPSALQESSDVTSTGPSQSTPGGPSQRSDSDDNSYRQSREAATSKEPMPPRKVQDNRQGLELNGLHQLLVYADDVNMLGENTQTVRKNTEILLEASKAIGLEVNPEKTKYMIMSRDQNIVRNGKIKIGDLSFEGVEKFKYLGATVTNINDTREEIKRRINMGNACFYSVEKLLSSSLLSKNLKVRIYKTVILAVVLYGCETWTLTLREEHRLRVFENKVLRKIFGAKRDEVTGEWRKLHNTELHALYSSPDIIRNLKSRRLRWAGHVARMGESRNAYRVLVGRPEGKRPLGRPRRRWEDNFKMDLREVGYDDRDWINLAQDRDRWRAYVRAAMNLRVP</sequence>
<feature type="compositionally biased region" description="Polar residues" evidence="3">
    <location>
        <begin position="1060"/>
        <end position="1082"/>
    </location>
</feature>
<dbReference type="Pfam" id="PF26088">
    <property type="entry name" value="RRM_LARP4"/>
    <property type="match status" value="1"/>
</dbReference>
<dbReference type="InterPro" id="IPR000477">
    <property type="entry name" value="RT_dom"/>
</dbReference>
<dbReference type="InterPro" id="IPR036390">
    <property type="entry name" value="WH_DNA-bd_sf"/>
</dbReference>
<dbReference type="Pfam" id="PF05383">
    <property type="entry name" value="La"/>
    <property type="match status" value="1"/>
</dbReference>
<feature type="compositionally biased region" description="Low complexity" evidence="3">
    <location>
        <begin position="1013"/>
        <end position="1041"/>
    </location>
</feature>
<feature type="region of interest" description="Disordered" evidence="3">
    <location>
        <begin position="1013"/>
        <end position="1110"/>
    </location>
</feature>
<organism evidence="5 6">
    <name type="scientific">Periplaneta americana</name>
    <name type="common">American cockroach</name>
    <name type="synonym">Blatta americana</name>
    <dbReference type="NCBI Taxonomy" id="6978"/>
    <lineage>
        <taxon>Eukaryota</taxon>
        <taxon>Metazoa</taxon>
        <taxon>Ecdysozoa</taxon>
        <taxon>Arthropoda</taxon>
        <taxon>Hexapoda</taxon>
        <taxon>Insecta</taxon>
        <taxon>Pterygota</taxon>
        <taxon>Neoptera</taxon>
        <taxon>Polyneoptera</taxon>
        <taxon>Dictyoptera</taxon>
        <taxon>Blattodea</taxon>
        <taxon>Blattoidea</taxon>
        <taxon>Blattidae</taxon>
        <taxon>Blattinae</taxon>
        <taxon>Periplaneta</taxon>
    </lineage>
</organism>
<accession>A0ABQ8SBW6</accession>
<dbReference type="InterPro" id="IPR036388">
    <property type="entry name" value="WH-like_DNA-bd_sf"/>
</dbReference>
<evidence type="ECO:0000313" key="5">
    <source>
        <dbReference type="EMBL" id="KAJ4431577.1"/>
    </source>
</evidence>
<feature type="region of interest" description="Disordered" evidence="3">
    <location>
        <begin position="263"/>
        <end position="288"/>
    </location>
</feature>